<dbReference type="Gene3D" id="2.40.50.140">
    <property type="entry name" value="Nucleic acid-binding proteins"/>
    <property type="match status" value="1"/>
</dbReference>
<dbReference type="GO" id="GO:0003700">
    <property type="term" value="F:DNA-binding transcription factor activity"/>
    <property type="evidence" value="ECO:0007669"/>
    <property type="project" value="InterPro"/>
</dbReference>
<dbReference type="SUPFAM" id="SSF69705">
    <property type="entry name" value="Transcription factor NusA, N-terminal domain"/>
    <property type="match status" value="1"/>
</dbReference>
<keyword evidence="2 7" id="KW-0963">Cytoplasm</keyword>
<dbReference type="InterPro" id="IPR012340">
    <property type="entry name" value="NA-bd_OB-fold"/>
</dbReference>
<feature type="region of interest" description="Disordered" evidence="8">
    <location>
        <begin position="320"/>
        <end position="443"/>
    </location>
</feature>
<protein>
    <recommendedName>
        <fullName evidence="7">Transcription termination/antitermination protein NusA</fullName>
    </recommendedName>
</protein>
<evidence type="ECO:0000259" key="9">
    <source>
        <dbReference type="PROSITE" id="PS50126"/>
    </source>
</evidence>
<organism evidence="10 11">
    <name type="scientific">Candidatus Daviesbacteria bacterium RIFCSPHIGHO2_01_FULL_40_11</name>
    <dbReference type="NCBI Taxonomy" id="1797762"/>
    <lineage>
        <taxon>Bacteria</taxon>
        <taxon>Candidatus Daviesiibacteriota</taxon>
    </lineage>
</organism>
<comment type="subcellular location">
    <subcellularLocation>
        <location evidence="7">Cytoplasm</location>
    </subcellularLocation>
</comment>
<dbReference type="CDD" id="cd22529">
    <property type="entry name" value="KH-II_NusA_rpt2"/>
    <property type="match status" value="1"/>
</dbReference>
<dbReference type="Gene3D" id="3.30.300.20">
    <property type="match status" value="2"/>
</dbReference>
<evidence type="ECO:0000256" key="3">
    <source>
        <dbReference type="ARBA" id="ARBA00022814"/>
    </source>
</evidence>
<feature type="compositionally biased region" description="Basic and acidic residues" evidence="8">
    <location>
        <begin position="357"/>
        <end position="379"/>
    </location>
</feature>
<evidence type="ECO:0000256" key="4">
    <source>
        <dbReference type="ARBA" id="ARBA00022884"/>
    </source>
</evidence>
<dbReference type="GO" id="GO:0031564">
    <property type="term" value="P:transcription antitermination"/>
    <property type="evidence" value="ECO:0007669"/>
    <property type="project" value="UniProtKB-UniRule"/>
</dbReference>
<comment type="function">
    <text evidence="7">Participates in both transcription termination and antitermination.</text>
</comment>
<dbReference type="FunFam" id="3.30.300.20:FF:000005">
    <property type="entry name" value="Transcription termination/antitermination protein NusA"/>
    <property type="match status" value="1"/>
</dbReference>
<evidence type="ECO:0000256" key="6">
    <source>
        <dbReference type="ARBA" id="ARBA00023163"/>
    </source>
</evidence>
<dbReference type="Pfam" id="PF08529">
    <property type="entry name" value="NusA_N"/>
    <property type="match status" value="1"/>
</dbReference>
<dbReference type="InterPro" id="IPR030842">
    <property type="entry name" value="TF_NusA_bacterial"/>
</dbReference>
<dbReference type="PANTHER" id="PTHR22648:SF0">
    <property type="entry name" value="TRANSCRIPTION TERMINATION_ANTITERMINATION PROTEIN NUSA"/>
    <property type="match status" value="1"/>
</dbReference>
<dbReference type="CDD" id="cd02134">
    <property type="entry name" value="KH-II_NusA_rpt1"/>
    <property type="match status" value="1"/>
</dbReference>
<evidence type="ECO:0000256" key="7">
    <source>
        <dbReference type="HAMAP-Rule" id="MF_00945"/>
    </source>
</evidence>
<evidence type="ECO:0000256" key="8">
    <source>
        <dbReference type="SAM" id="MobiDB-lite"/>
    </source>
</evidence>
<dbReference type="SMART" id="SM00316">
    <property type="entry name" value="S1"/>
    <property type="match status" value="1"/>
</dbReference>
<dbReference type="InterPro" id="IPR010213">
    <property type="entry name" value="TF_NusA"/>
</dbReference>
<dbReference type="SUPFAM" id="SSF54814">
    <property type="entry name" value="Prokaryotic type KH domain (KH-domain type II)"/>
    <property type="match status" value="2"/>
</dbReference>
<dbReference type="SMART" id="SM00322">
    <property type="entry name" value="KH"/>
    <property type="match status" value="2"/>
</dbReference>
<dbReference type="GO" id="GO:0005829">
    <property type="term" value="C:cytosol"/>
    <property type="evidence" value="ECO:0007669"/>
    <property type="project" value="TreeGrafter"/>
</dbReference>
<dbReference type="InterPro" id="IPR025249">
    <property type="entry name" value="TF_NusA_KH_1st"/>
</dbReference>
<dbReference type="PROSITE" id="PS50084">
    <property type="entry name" value="KH_TYPE_1"/>
    <property type="match status" value="1"/>
</dbReference>
<dbReference type="PANTHER" id="PTHR22648">
    <property type="entry name" value="TRANSCRIPTION TERMINATION FACTOR NUSA"/>
    <property type="match status" value="1"/>
</dbReference>
<keyword evidence="4 7" id="KW-0694">RNA-binding</keyword>
<sequence length="443" mass="47971">MAQARTEFAAALNQIASEKGVDVEVVLEAIRAAALAAYKKDLMLRNEEVPEDFEEFTSTVDPITGEISIFHGKENVTPPGFARIAASIAKQVIMQRLNEAERGTILAEYESKVGTVISGSIQRQEGNTFFVDLGRAEGVLPPSEQVRSEMYHQNQRLKFLVKEIRESGRGSEVVVSRSDPNLVKALFALEVPEIQSGAVEIKVIAREAGSRTKIAASSTQEGVDPVGSLVGQKGVRVQAVISEVGEEKIDIISYSDDPARFIAASLSPAKDIQVRLNEKDKIATVTVPQSQLSLAIGKGGQNVRLAAKLTGWKIDIEGAEEEEPEVKEEKAAEEVAVEGTREKKEEPAAPVQNAPADDTKVAAGTEKEQIKEAIEKEVSEAEENTTTLKESKAAEEAGETLEKAVDEENPEQEKQKLEEAIGETEEAAAPPEEAKTETEKAEE</sequence>
<dbReference type="GO" id="GO:0003723">
    <property type="term" value="F:RNA binding"/>
    <property type="evidence" value="ECO:0007669"/>
    <property type="project" value="UniProtKB-UniRule"/>
</dbReference>
<dbReference type="FunFam" id="3.30.300.20:FF:000002">
    <property type="entry name" value="Transcription termination/antitermination protein NusA"/>
    <property type="match status" value="1"/>
</dbReference>
<comment type="similarity">
    <text evidence="7">Belongs to the NusA family.</text>
</comment>
<proteinExistence type="inferred from homology"/>
<name>A0A1F5JLN9_9BACT</name>
<keyword evidence="6 7" id="KW-0804">Transcription</keyword>
<feature type="compositionally biased region" description="Basic and acidic residues" evidence="8">
    <location>
        <begin position="389"/>
        <end position="419"/>
    </location>
</feature>
<dbReference type="Pfam" id="PF13184">
    <property type="entry name" value="KH_NusA_1st"/>
    <property type="match status" value="1"/>
</dbReference>
<comment type="caution">
    <text evidence="10">The sequence shown here is derived from an EMBL/GenBank/DDBJ whole genome shotgun (WGS) entry which is preliminary data.</text>
</comment>
<dbReference type="EMBL" id="MFCP01000005">
    <property type="protein sequence ID" value="OGE29522.1"/>
    <property type="molecule type" value="Genomic_DNA"/>
</dbReference>
<dbReference type="NCBIfam" id="TIGR01953">
    <property type="entry name" value="NusA"/>
    <property type="match status" value="1"/>
</dbReference>
<dbReference type="InterPro" id="IPR058582">
    <property type="entry name" value="KH_NusA_2nd"/>
</dbReference>
<feature type="compositionally biased region" description="Basic and acidic residues" evidence="8">
    <location>
        <begin position="327"/>
        <end position="347"/>
    </location>
</feature>
<evidence type="ECO:0000313" key="10">
    <source>
        <dbReference type="EMBL" id="OGE29522.1"/>
    </source>
</evidence>
<dbReference type="Pfam" id="PF00575">
    <property type="entry name" value="S1"/>
    <property type="match status" value="1"/>
</dbReference>
<reference evidence="10 11" key="1">
    <citation type="journal article" date="2016" name="Nat. Commun.">
        <title>Thousands of microbial genomes shed light on interconnected biogeochemical processes in an aquifer system.</title>
        <authorList>
            <person name="Anantharaman K."/>
            <person name="Brown C.T."/>
            <person name="Hug L.A."/>
            <person name="Sharon I."/>
            <person name="Castelle C.J."/>
            <person name="Probst A.J."/>
            <person name="Thomas B.C."/>
            <person name="Singh A."/>
            <person name="Wilkins M.J."/>
            <person name="Karaoz U."/>
            <person name="Brodie E.L."/>
            <person name="Williams K.H."/>
            <person name="Hubbard S.S."/>
            <person name="Banfield J.F."/>
        </authorList>
    </citation>
    <scope>NUCLEOTIDE SEQUENCE [LARGE SCALE GENOMIC DNA]</scope>
</reference>
<feature type="compositionally biased region" description="Basic and acidic residues" evidence="8">
    <location>
        <begin position="432"/>
        <end position="443"/>
    </location>
</feature>
<dbReference type="AlphaFoldDB" id="A0A1F5JLN9"/>
<dbReference type="CDD" id="cd04455">
    <property type="entry name" value="S1_NusA"/>
    <property type="match status" value="1"/>
</dbReference>
<dbReference type="InterPro" id="IPR015946">
    <property type="entry name" value="KH_dom-like_a/b"/>
</dbReference>
<dbReference type="Gene3D" id="3.30.1480.10">
    <property type="entry name" value="NusA, N-terminal domain"/>
    <property type="match status" value="1"/>
</dbReference>
<comment type="subunit">
    <text evidence="7">Monomer. Binds directly to the core enzyme of the DNA-dependent RNA polymerase and to nascent RNA.</text>
</comment>
<evidence type="ECO:0000256" key="1">
    <source>
        <dbReference type="ARBA" id="ARBA00022472"/>
    </source>
</evidence>
<dbReference type="InterPro" id="IPR003029">
    <property type="entry name" value="S1_domain"/>
</dbReference>
<dbReference type="InterPro" id="IPR013735">
    <property type="entry name" value="TF_NusA_N"/>
</dbReference>
<dbReference type="InterPro" id="IPR036555">
    <property type="entry name" value="NusA_N_sf"/>
</dbReference>
<dbReference type="Proteomes" id="UP000177555">
    <property type="component" value="Unassembled WGS sequence"/>
</dbReference>
<keyword evidence="1 7" id="KW-0806">Transcription termination</keyword>
<keyword evidence="3 7" id="KW-0889">Transcription antitermination</keyword>
<evidence type="ECO:0000256" key="2">
    <source>
        <dbReference type="ARBA" id="ARBA00022490"/>
    </source>
</evidence>
<dbReference type="HAMAP" id="MF_00945_B">
    <property type="entry name" value="NusA_B"/>
    <property type="match status" value="1"/>
</dbReference>
<evidence type="ECO:0000313" key="11">
    <source>
        <dbReference type="Proteomes" id="UP000177555"/>
    </source>
</evidence>
<dbReference type="GO" id="GO:0006353">
    <property type="term" value="P:DNA-templated transcription termination"/>
    <property type="evidence" value="ECO:0007669"/>
    <property type="project" value="UniProtKB-UniRule"/>
</dbReference>
<accession>A0A1F5JLN9</accession>
<dbReference type="Pfam" id="PF26594">
    <property type="entry name" value="KH_NusA_2nd"/>
    <property type="match status" value="1"/>
</dbReference>
<gene>
    <name evidence="7" type="primary">nusA</name>
    <name evidence="10" type="ORF">A2867_00955</name>
</gene>
<dbReference type="PROSITE" id="PS50126">
    <property type="entry name" value="S1"/>
    <property type="match status" value="1"/>
</dbReference>
<dbReference type="SUPFAM" id="SSF50249">
    <property type="entry name" value="Nucleic acid-binding proteins"/>
    <property type="match status" value="1"/>
</dbReference>
<dbReference type="InterPro" id="IPR009019">
    <property type="entry name" value="KH_sf_prok-type"/>
</dbReference>
<feature type="domain" description="S1 motif" evidence="9">
    <location>
        <begin position="114"/>
        <end position="178"/>
    </location>
</feature>
<keyword evidence="5 7" id="KW-0805">Transcription regulation</keyword>
<evidence type="ECO:0000256" key="5">
    <source>
        <dbReference type="ARBA" id="ARBA00023015"/>
    </source>
</evidence>
<dbReference type="InterPro" id="IPR004087">
    <property type="entry name" value="KH_dom"/>
</dbReference>